<dbReference type="OrthoDB" id="9802655at2"/>
<dbReference type="Gene3D" id="3.30.1070.10">
    <property type="entry name" value="Cell division topological specificity factor MinE"/>
    <property type="match status" value="1"/>
</dbReference>
<accession>A0A1H8VQ21</accession>
<evidence type="ECO:0000256" key="6">
    <source>
        <dbReference type="HAMAP-Rule" id="MF_00262"/>
    </source>
</evidence>
<dbReference type="AlphaFoldDB" id="A0A1H8VQ21"/>
<dbReference type="GO" id="GO:0042802">
    <property type="term" value="F:identical protein binding"/>
    <property type="evidence" value="ECO:0007669"/>
    <property type="project" value="UniProtKB-ARBA"/>
</dbReference>
<dbReference type="FunFam" id="3.30.1070.10:FF:000001">
    <property type="entry name" value="Cell division topological specificity factor"/>
    <property type="match status" value="1"/>
</dbReference>
<dbReference type="InterPro" id="IPR005527">
    <property type="entry name" value="MinE"/>
</dbReference>
<gene>
    <name evidence="6" type="primary">minE</name>
    <name evidence="7" type="ORF">SAMN04488052_11440</name>
</gene>
<keyword evidence="8" id="KW-1185">Reference proteome</keyword>
<dbReference type="InterPro" id="IPR036707">
    <property type="entry name" value="MinE_sf"/>
</dbReference>
<keyword evidence="3 6" id="KW-0132">Cell division</keyword>
<evidence type="ECO:0000313" key="8">
    <source>
        <dbReference type="Proteomes" id="UP000199657"/>
    </source>
</evidence>
<dbReference type="HAMAP" id="MF_00262">
    <property type="entry name" value="MinE"/>
    <property type="match status" value="1"/>
</dbReference>
<protein>
    <recommendedName>
        <fullName evidence="2 6">Cell division topological specificity factor</fullName>
    </recommendedName>
</protein>
<evidence type="ECO:0000256" key="5">
    <source>
        <dbReference type="ARBA" id="ARBA00025265"/>
    </source>
</evidence>
<dbReference type="GO" id="GO:0051301">
    <property type="term" value="P:cell division"/>
    <property type="evidence" value="ECO:0007669"/>
    <property type="project" value="UniProtKB-KW"/>
</dbReference>
<dbReference type="Pfam" id="PF03776">
    <property type="entry name" value="MinE"/>
    <property type="match status" value="1"/>
</dbReference>
<evidence type="ECO:0000313" key="7">
    <source>
        <dbReference type="EMBL" id="SEP17501.1"/>
    </source>
</evidence>
<dbReference type="NCBIfam" id="NF001422">
    <property type="entry name" value="PRK00296.1"/>
    <property type="match status" value="1"/>
</dbReference>
<evidence type="ECO:0000256" key="2">
    <source>
        <dbReference type="ARBA" id="ARBA00020112"/>
    </source>
</evidence>
<dbReference type="RefSeq" id="WP_091646353.1">
    <property type="nucleotide sequence ID" value="NZ_FOEG01000014.1"/>
</dbReference>
<keyword evidence="4 6" id="KW-0131">Cell cycle</keyword>
<sequence length="86" mass="9854">MNLLGYFRSQRKKSASVAKERLQILVARERAQRGGPDYLPALQDELLEVIRKYVAVDQDAVHMQVDREGDCEILELNITLPEDDGR</sequence>
<dbReference type="GO" id="GO:0032955">
    <property type="term" value="P:regulation of division septum assembly"/>
    <property type="evidence" value="ECO:0007669"/>
    <property type="project" value="InterPro"/>
</dbReference>
<dbReference type="STRING" id="406100.SAMN04488052_11440"/>
<organism evidence="7 8">
    <name type="scientific">Aquisalimonas asiatica</name>
    <dbReference type="NCBI Taxonomy" id="406100"/>
    <lineage>
        <taxon>Bacteria</taxon>
        <taxon>Pseudomonadati</taxon>
        <taxon>Pseudomonadota</taxon>
        <taxon>Gammaproteobacteria</taxon>
        <taxon>Chromatiales</taxon>
        <taxon>Ectothiorhodospiraceae</taxon>
        <taxon>Aquisalimonas</taxon>
    </lineage>
</organism>
<evidence type="ECO:0000256" key="1">
    <source>
        <dbReference type="ARBA" id="ARBA00008168"/>
    </source>
</evidence>
<dbReference type="NCBIfam" id="TIGR01215">
    <property type="entry name" value="minE"/>
    <property type="match status" value="1"/>
</dbReference>
<proteinExistence type="inferred from homology"/>
<name>A0A1H8VQ21_9GAMM</name>
<dbReference type="SUPFAM" id="SSF55229">
    <property type="entry name" value="Cell division protein MinE topological specificity domain"/>
    <property type="match status" value="1"/>
</dbReference>
<dbReference type="Proteomes" id="UP000199657">
    <property type="component" value="Unassembled WGS sequence"/>
</dbReference>
<evidence type="ECO:0000256" key="4">
    <source>
        <dbReference type="ARBA" id="ARBA00023306"/>
    </source>
</evidence>
<comment type="similarity">
    <text evidence="1 6">Belongs to the MinE family.</text>
</comment>
<dbReference type="EMBL" id="FOEG01000014">
    <property type="protein sequence ID" value="SEP17501.1"/>
    <property type="molecule type" value="Genomic_DNA"/>
</dbReference>
<evidence type="ECO:0000256" key="3">
    <source>
        <dbReference type="ARBA" id="ARBA00022618"/>
    </source>
</evidence>
<comment type="function">
    <text evidence="5 6">Prevents the cell division inhibition by proteins MinC and MinD at internal division sites while permitting inhibition at polar sites. This ensures cell division at the proper site by restricting the formation of a division septum at the midpoint of the long axis of the cell.</text>
</comment>
<reference evidence="7 8" key="1">
    <citation type="submission" date="2016-10" db="EMBL/GenBank/DDBJ databases">
        <authorList>
            <person name="de Groot N.N."/>
        </authorList>
    </citation>
    <scope>NUCLEOTIDE SEQUENCE [LARGE SCALE GENOMIC DNA]</scope>
    <source>
        <strain evidence="7 8">CGMCC 1.6291</strain>
    </source>
</reference>